<evidence type="ECO:0000313" key="5">
    <source>
        <dbReference type="EMBL" id="MDN5212211.1"/>
    </source>
</evidence>
<sequence>MNAIKVSFLFWLLLLVAFSLRAQEQHNYDESKVPDFTLPPLLQNSSGSPVKTTRQWERIRRPEILSLYKKYVYGHSPESTGQMVFQTINVSSKALENKAIQKEVKVLFIGDKDTVDMNILIYLPKSVAKPVPVFLGMNFYGNHTIHRDAEITLHEKWVNNSQRLGISNHKVGETSRGIRANRWPVERILERGYGLATIYYGDLFPDHAEGADDGVQRLYGKQHIADSTGWGAIATWAWGLSRAMDYFESDDNIDPARVIVMGHSRLGKTALWAGAQDQRFAAVISNNSGCGGAALFRRKFGETVAIINSNFPHWFCKNFHRFNGMEEKLPIDQHMLISLVAPRPVYVASAVEDRWADPKGEFLSAFYASEVYGLYKQEGIKNAVMPPLNKPIAASRIGYHIRSGRHDVKVFDWESYMDFADLHVR</sequence>
<protein>
    <submittedName>
        <fullName evidence="5">Acetylxylan esterase</fullName>
    </submittedName>
</protein>
<comment type="caution">
    <text evidence="5">The sequence shown here is derived from an EMBL/GenBank/DDBJ whole genome shotgun (WGS) entry which is preliminary data.</text>
</comment>
<dbReference type="EMBL" id="JAUJEB010000001">
    <property type="protein sequence ID" value="MDN5212211.1"/>
    <property type="molecule type" value="Genomic_DNA"/>
</dbReference>
<dbReference type="Proteomes" id="UP001172083">
    <property type="component" value="Unassembled WGS sequence"/>
</dbReference>
<evidence type="ECO:0000313" key="6">
    <source>
        <dbReference type="Proteomes" id="UP001172083"/>
    </source>
</evidence>
<dbReference type="Gene3D" id="3.40.50.1820">
    <property type="entry name" value="alpha/beta hydrolase"/>
    <property type="match status" value="1"/>
</dbReference>
<feature type="domain" description="4-O-methyl-glucuronoyl methylesterase-like" evidence="4">
    <location>
        <begin position="218"/>
        <end position="372"/>
    </location>
</feature>
<keyword evidence="6" id="KW-1185">Reference proteome</keyword>
<keyword evidence="1" id="KW-0719">Serine esterase</keyword>
<evidence type="ECO:0000256" key="2">
    <source>
        <dbReference type="ARBA" id="ARBA00022729"/>
    </source>
</evidence>
<evidence type="ECO:0000259" key="4">
    <source>
        <dbReference type="Pfam" id="PF22244"/>
    </source>
</evidence>
<dbReference type="InterPro" id="IPR054579">
    <property type="entry name" value="GCE-like_dom"/>
</dbReference>
<evidence type="ECO:0000256" key="3">
    <source>
        <dbReference type="ARBA" id="ARBA00022801"/>
    </source>
</evidence>
<keyword evidence="2" id="KW-0732">Signal</keyword>
<reference evidence="5" key="1">
    <citation type="submission" date="2023-06" db="EMBL/GenBank/DDBJ databases">
        <title>Genomic of Agaribacillus aureum.</title>
        <authorList>
            <person name="Wang G."/>
        </authorList>
    </citation>
    <scope>NUCLEOTIDE SEQUENCE</scope>
    <source>
        <strain evidence="5">BMA12</strain>
    </source>
</reference>
<dbReference type="Pfam" id="PF22244">
    <property type="entry name" value="GCE_fung"/>
    <property type="match status" value="1"/>
</dbReference>
<dbReference type="RefSeq" id="WP_346757533.1">
    <property type="nucleotide sequence ID" value="NZ_JAUJEB010000001.1"/>
</dbReference>
<name>A0ABT8L6Z7_9BACT</name>
<proteinExistence type="predicted"/>
<gene>
    <name evidence="5" type="ORF">QQ020_09120</name>
</gene>
<dbReference type="InterPro" id="IPR029058">
    <property type="entry name" value="AB_hydrolase_fold"/>
</dbReference>
<accession>A0ABT8L6Z7</accession>
<keyword evidence="3" id="KW-0378">Hydrolase</keyword>
<evidence type="ECO:0000256" key="1">
    <source>
        <dbReference type="ARBA" id="ARBA00022487"/>
    </source>
</evidence>
<organism evidence="5 6">
    <name type="scientific">Agaribacillus aureus</name>
    <dbReference type="NCBI Taxonomy" id="3051825"/>
    <lineage>
        <taxon>Bacteria</taxon>
        <taxon>Pseudomonadati</taxon>
        <taxon>Bacteroidota</taxon>
        <taxon>Cytophagia</taxon>
        <taxon>Cytophagales</taxon>
        <taxon>Splendidivirgaceae</taxon>
        <taxon>Agaribacillus</taxon>
    </lineage>
</organism>
<dbReference type="SUPFAM" id="SSF53474">
    <property type="entry name" value="alpha/beta-Hydrolases"/>
    <property type="match status" value="1"/>
</dbReference>